<sequence length="87" mass="10204">MKGKNSRNFWFITGIVFLVASITSFINKSDSAWLTLLVSMIDFFIAYRENEKIKEEAKEEEEAKMQARAEKKAQNRGKKKNKTKKRK</sequence>
<name>A0A371J4W5_9FIRM</name>
<feature type="compositionally biased region" description="Basic residues" evidence="1">
    <location>
        <begin position="74"/>
        <end position="87"/>
    </location>
</feature>
<evidence type="ECO:0000256" key="1">
    <source>
        <dbReference type="SAM" id="MobiDB-lite"/>
    </source>
</evidence>
<dbReference type="OrthoDB" id="1758061at2"/>
<reference evidence="3 4" key="1">
    <citation type="journal article" date="2017" name="Genome Announc.">
        <title>Draft Genome Sequence of Romboutsia weinsteinii sp. nov. Strain CCRI-19649(T) Isolated from Surface Water.</title>
        <authorList>
            <person name="Maheux A.F."/>
            <person name="Boudreau D.K."/>
            <person name="Berube E."/>
            <person name="Boissinot M."/>
            <person name="Cantin P."/>
            <person name="Raymond F."/>
            <person name="Corbeil J."/>
            <person name="Omar R.F."/>
            <person name="Bergeron M.G."/>
        </authorList>
    </citation>
    <scope>NUCLEOTIDE SEQUENCE [LARGE SCALE GENOMIC DNA]</scope>
    <source>
        <strain evidence="3 4">CCRI-19649</strain>
    </source>
</reference>
<feature type="compositionally biased region" description="Basic and acidic residues" evidence="1">
    <location>
        <begin position="56"/>
        <end position="73"/>
    </location>
</feature>
<feature type="transmembrane region" description="Helical" evidence="2">
    <location>
        <begin position="32"/>
        <end position="48"/>
    </location>
</feature>
<evidence type="ECO:0000313" key="4">
    <source>
        <dbReference type="Proteomes" id="UP000215694"/>
    </source>
</evidence>
<dbReference type="EMBL" id="NOJY02000011">
    <property type="protein sequence ID" value="RDY27718.1"/>
    <property type="molecule type" value="Genomic_DNA"/>
</dbReference>
<gene>
    <name evidence="3" type="ORF">CHL78_008325</name>
</gene>
<keyword evidence="2" id="KW-0472">Membrane</keyword>
<dbReference type="Proteomes" id="UP000215694">
    <property type="component" value="Unassembled WGS sequence"/>
</dbReference>
<accession>A0A371J4W5</accession>
<evidence type="ECO:0000313" key="3">
    <source>
        <dbReference type="EMBL" id="RDY27718.1"/>
    </source>
</evidence>
<evidence type="ECO:0000256" key="2">
    <source>
        <dbReference type="SAM" id="Phobius"/>
    </source>
</evidence>
<dbReference type="RefSeq" id="WP_094367032.1">
    <property type="nucleotide sequence ID" value="NZ_NOJY02000011.1"/>
</dbReference>
<protein>
    <submittedName>
        <fullName evidence="3">Uncharacterized protein</fullName>
    </submittedName>
</protein>
<keyword evidence="2" id="KW-1133">Transmembrane helix</keyword>
<feature type="region of interest" description="Disordered" evidence="1">
    <location>
        <begin position="56"/>
        <end position="87"/>
    </location>
</feature>
<dbReference type="AlphaFoldDB" id="A0A371J4W5"/>
<comment type="caution">
    <text evidence="3">The sequence shown here is derived from an EMBL/GenBank/DDBJ whole genome shotgun (WGS) entry which is preliminary data.</text>
</comment>
<keyword evidence="4" id="KW-1185">Reference proteome</keyword>
<organism evidence="3 4">
    <name type="scientific">Romboutsia weinsteinii</name>
    <dbReference type="NCBI Taxonomy" id="2020949"/>
    <lineage>
        <taxon>Bacteria</taxon>
        <taxon>Bacillati</taxon>
        <taxon>Bacillota</taxon>
        <taxon>Clostridia</taxon>
        <taxon>Peptostreptococcales</taxon>
        <taxon>Peptostreptococcaceae</taxon>
        <taxon>Romboutsia</taxon>
    </lineage>
</organism>
<proteinExistence type="predicted"/>
<keyword evidence="2" id="KW-0812">Transmembrane</keyword>
<feature type="transmembrane region" description="Helical" evidence="2">
    <location>
        <begin position="9"/>
        <end position="26"/>
    </location>
</feature>